<dbReference type="EMBL" id="JAUFQY010000002">
    <property type="protein sequence ID" value="MDN3702640.1"/>
    <property type="molecule type" value="Genomic_DNA"/>
</dbReference>
<protein>
    <submittedName>
        <fullName evidence="2">YibL family ribosome-associated protein</fullName>
    </submittedName>
</protein>
<dbReference type="Proteomes" id="UP001223712">
    <property type="component" value="Unassembled WGS sequence"/>
</dbReference>
<name>A0ABT8CNU2_9VIBR</name>
<evidence type="ECO:0000313" key="3">
    <source>
        <dbReference type="Proteomes" id="UP001223712"/>
    </source>
</evidence>
<sequence>MSVKNELQQINNRLDKCRNKLAAAKTRNDRPVVRQFEDEIKKLTKKIAQLKHKQSFDVNQERKSLIDMPFSREITKAEQADMGKLKKSVKGLVIVHPMTKIGKELRIEVMTGYAPKNSNYQRW</sequence>
<dbReference type="RefSeq" id="WP_290334993.1">
    <property type="nucleotide sequence ID" value="NZ_JAUFQY010000002.1"/>
</dbReference>
<dbReference type="NCBIfam" id="NF008244">
    <property type="entry name" value="PRK11020.1"/>
    <property type="match status" value="1"/>
</dbReference>
<dbReference type="Gene3D" id="3.30.1370.150">
    <property type="entry name" value="Uncharacterised protein PF10928, DUF2810"/>
    <property type="match status" value="1"/>
</dbReference>
<dbReference type="InterPro" id="IPR021230">
    <property type="entry name" value="DUF2810"/>
</dbReference>
<keyword evidence="1" id="KW-0175">Coiled coil</keyword>
<keyword evidence="3" id="KW-1185">Reference proteome</keyword>
<evidence type="ECO:0000256" key="1">
    <source>
        <dbReference type="SAM" id="Coils"/>
    </source>
</evidence>
<proteinExistence type="predicted"/>
<accession>A0ABT8CNU2</accession>
<organism evidence="2 3">
    <name type="scientific">Vibrio artabrorum</name>
    <dbReference type="NCBI Taxonomy" id="446374"/>
    <lineage>
        <taxon>Bacteria</taxon>
        <taxon>Pseudomonadati</taxon>
        <taxon>Pseudomonadota</taxon>
        <taxon>Gammaproteobacteria</taxon>
        <taxon>Vibrionales</taxon>
        <taxon>Vibrionaceae</taxon>
        <taxon>Vibrio</taxon>
    </lineage>
</organism>
<evidence type="ECO:0000313" key="2">
    <source>
        <dbReference type="EMBL" id="MDN3702640.1"/>
    </source>
</evidence>
<reference evidence="3" key="1">
    <citation type="journal article" date="2019" name="Int. J. Syst. Evol. Microbiol.">
        <title>The Global Catalogue of Microorganisms (GCM) 10K type strain sequencing project: providing services to taxonomists for standard genome sequencing and annotation.</title>
        <authorList>
            <consortium name="The Broad Institute Genomics Platform"/>
            <consortium name="The Broad Institute Genome Sequencing Center for Infectious Disease"/>
            <person name="Wu L."/>
            <person name="Ma J."/>
        </authorList>
    </citation>
    <scope>NUCLEOTIDE SEQUENCE [LARGE SCALE GENOMIC DNA]</scope>
    <source>
        <strain evidence="3">CECT 7226</strain>
    </source>
</reference>
<feature type="coiled-coil region" evidence="1">
    <location>
        <begin position="7"/>
        <end position="53"/>
    </location>
</feature>
<dbReference type="Pfam" id="PF10928">
    <property type="entry name" value="DUF2810"/>
    <property type="match status" value="1"/>
</dbReference>
<comment type="caution">
    <text evidence="2">The sequence shown here is derived from an EMBL/GenBank/DDBJ whole genome shotgun (WGS) entry which is preliminary data.</text>
</comment>
<gene>
    <name evidence="2" type="ORF">QWY96_20095</name>
</gene>